<feature type="transmembrane region" description="Helical" evidence="12">
    <location>
        <begin position="258"/>
        <end position="280"/>
    </location>
</feature>
<evidence type="ECO:0000256" key="6">
    <source>
        <dbReference type="ARBA" id="ARBA00022729"/>
    </source>
</evidence>
<feature type="transmembrane region" description="Helical" evidence="12">
    <location>
        <begin position="460"/>
        <end position="480"/>
    </location>
</feature>
<evidence type="ECO:0000256" key="2">
    <source>
        <dbReference type="ARBA" id="ARBA00022475"/>
    </source>
</evidence>
<keyword evidence="16" id="KW-1185">Reference proteome</keyword>
<keyword evidence="7 12" id="KW-1133">Transmembrane helix</keyword>
<dbReference type="InterPro" id="IPR014755">
    <property type="entry name" value="Cu-Rt/internalin_Ig-like"/>
</dbReference>
<evidence type="ECO:0000256" key="11">
    <source>
        <dbReference type="PROSITE-ProRule" id="PRU00433"/>
    </source>
</evidence>
<dbReference type="AlphaFoldDB" id="A0AAJ5ZBM6"/>
<comment type="subcellular location">
    <subcellularLocation>
        <location evidence="1">Cell membrane</location>
        <topology evidence="1">Multi-pass membrane protein</topology>
    </subcellularLocation>
</comment>
<reference evidence="15" key="2">
    <citation type="journal article" date="2023" name="Nat. Commun.">
        <title>Cultivation of marine bacteria of the SAR202 clade.</title>
        <authorList>
            <person name="Lim Y."/>
            <person name="Seo J.H."/>
            <person name="Giovannoni S.J."/>
            <person name="Kang I."/>
            <person name="Cho J.C."/>
        </authorList>
    </citation>
    <scope>NUCLEOTIDE SEQUENCE</scope>
    <source>
        <strain evidence="15">JH1073</strain>
    </source>
</reference>
<dbReference type="PANTHER" id="PTHR34820:SF4">
    <property type="entry name" value="INNER MEMBRANE PROTEIN YEBZ"/>
    <property type="match status" value="1"/>
</dbReference>
<reference evidence="16 17" key="1">
    <citation type="submission" date="2019-11" db="EMBL/GenBank/DDBJ databases">
        <authorList>
            <person name="Cho J.-C."/>
        </authorList>
    </citation>
    <scope>NUCLEOTIDE SEQUENCE [LARGE SCALE GENOMIC DNA]</scope>
    <source>
        <strain evidence="15 16">JH1073</strain>
        <strain evidence="14 17">JH702</strain>
    </source>
</reference>
<sequence>MIRPITKNGIRSKLLLWLVALASLFALIATPSRSVDAHANQINSNPAPNRELETSPDRVIVWYSEPIEESFSVVTVLNSAAQRVDLDDSARDPSEPSAMSVGLPELENGTYTVVWKNLSSVDGHKVIGSFVFAVGEPLSAGAQIADAEQPLLQTVADPWLRWLVFLTAAIVLGGLTFELIIGIPVIYSETARDSWQTAGVAVSAAWSKIAFISLFVLILALVGQLLQQASVLSGNPVLEPDFEVLRSVAFESGWGRLWAYRLIAAIGIGVLFVLAISAAAPIEVYESDDEDAEPELESALTADSIVAQIAAVLGLVFLGLIAASSHNAAAPSEIKMLATATDFIHLVASMAWLGGVIYLAIAVPVFVRELGISIASEVFESAVARFTVLGLLSAGILVITGIFSSYMQVTIPAAVSTPYGWFLVGKIALLIPLFGFAAYNGFRLARRFGIGGERAFGRSMLIEAALAVLVFASVGWLASLEPARQYAGRMGIGAEEKAVYQDSDSGTDFDIKIDPAEVGKNDVIVRLTKPTGEVIDNAVDVRVRLKFVDDDLGEPLVSLRDTGAGIWRLDDALLNIAGEYQAEIVVQRPDAFDARSAFRFDARSAATAADAITPDTETANLLFGLQLLLIGGLVVVVAVRGKLVPAVFVNISPHLGLAAPGIVVSVVGLLFVLNVQVLRIGLSEDIRNPYPPTAESVAIGKPVYATACVACHGVSGLGDGPAGAGLPKPPADLFVHVPLHSDTILFEFIRDGIAQAGMPGQDGVLTEDEMWHLVNYLRADFDGR</sequence>
<dbReference type="Pfam" id="PF05425">
    <property type="entry name" value="CopD"/>
    <property type="match status" value="1"/>
</dbReference>
<dbReference type="InterPro" id="IPR009056">
    <property type="entry name" value="Cyt_c-like_dom"/>
</dbReference>
<keyword evidence="3 11" id="KW-0349">Heme</keyword>
<dbReference type="InterPro" id="IPR008457">
    <property type="entry name" value="Cu-R_CopD_dom"/>
</dbReference>
<feature type="transmembrane region" description="Helical" evidence="12">
    <location>
        <begin position="419"/>
        <end position="439"/>
    </location>
</feature>
<dbReference type="PANTHER" id="PTHR34820">
    <property type="entry name" value="INNER MEMBRANE PROTEIN YEBZ"/>
    <property type="match status" value="1"/>
</dbReference>
<accession>A0AAJ5ZBM6</accession>
<evidence type="ECO:0000259" key="13">
    <source>
        <dbReference type="PROSITE" id="PS51007"/>
    </source>
</evidence>
<evidence type="ECO:0000256" key="1">
    <source>
        <dbReference type="ARBA" id="ARBA00004651"/>
    </source>
</evidence>
<dbReference type="Proteomes" id="UP001219901">
    <property type="component" value="Chromosome"/>
</dbReference>
<keyword evidence="5 11" id="KW-0479">Metal-binding</keyword>
<feature type="transmembrane region" description="Helical" evidence="12">
    <location>
        <begin position="199"/>
        <end position="222"/>
    </location>
</feature>
<organism evidence="15 16">
    <name type="scientific">Candidatus Lucifugimonas marina</name>
    <dbReference type="NCBI Taxonomy" id="3038979"/>
    <lineage>
        <taxon>Bacteria</taxon>
        <taxon>Bacillati</taxon>
        <taxon>Chloroflexota</taxon>
        <taxon>Dehalococcoidia</taxon>
        <taxon>SAR202 cluster</taxon>
        <taxon>Candidatus Lucifugimonadales</taxon>
        <taxon>Candidatus Lucifugimonadaceae</taxon>
        <taxon>Candidatus Lucifugimonas</taxon>
    </lineage>
</organism>
<dbReference type="InterPro" id="IPR014756">
    <property type="entry name" value="Ig_E-set"/>
</dbReference>
<keyword evidence="2" id="KW-1003">Cell membrane</keyword>
<evidence type="ECO:0000256" key="7">
    <source>
        <dbReference type="ARBA" id="ARBA00022989"/>
    </source>
</evidence>
<name>A0AAJ5ZBM6_9CHLR</name>
<evidence type="ECO:0000313" key="16">
    <source>
        <dbReference type="Proteomes" id="UP001219901"/>
    </source>
</evidence>
<dbReference type="Gene3D" id="1.10.760.10">
    <property type="entry name" value="Cytochrome c-like domain"/>
    <property type="match status" value="1"/>
</dbReference>
<dbReference type="InterPro" id="IPR007348">
    <property type="entry name" value="CopC_dom"/>
</dbReference>
<evidence type="ECO:0000256" key="10">
    <source>
        <dbReference type="ARBA" id="ARBA00023136"/>
    </source>
</evidence>
<dbReference type="SUPFAM" id="SSF46626">
    <property type="entry name" value="Cytochrome c"/>
    <property type="match status" value="1"/>
</dbReference>
<dbReference type="GO" id="GO:0042597">
    <property type="term" value="C:periplasmic space"/>
    <property type="evidence" value="ECO:0007669"/>
    <property type="project" value="InterPro"/>
</dbReference>
<evidence type="ECO:0000313" key="17">
    <source>
        <dbReference type="Proteomes" id="UP001321249"/>
    </source>
</evidence>
<evidence type="ECO:0000313" key="14">
    <source>
        <dbReference type="EMBL" id="MDG0866965.1"/>
    </source>
</evidence>
<dbReference type="GO" id="GO:0005507">
    <property type="term" value="F:copper ion binding"/>
    <property type="evidence" value="ECO:0007669"/>
    <property type="project" value="InterPro"/>
</dbReference>
<dbReference type="Gene3D" id="2.60.40.1220">
    <property type="match status" value="1"/>
</dbReference>
<reference evidence="16" key="3">
    <citation type="submission" date="2023-06" db="EMBL/GenBank/DDBJ databases">
        <title>Pangenomics reveal diversification of enzyme families and niche specialization in globally abundant SAR202 bacteria.</title>
        <authorList>
            <person name="Saw J.H.W."/>
        </authorList>
    </citation>
    <scope>NUCLEOTIDE SEQUENCE [LARGE SCALE GENOMIC DNA]</scope>
    <source>
        <strain evidence="16">JH1073</strain>
    </source>
</reference>
<evidence type="ECO:0000256" key="12">
    <source>
        <dbReference type="SAM" id="Phobius"/>
    </source>
</evidence>
<dbReference type="Pfam" id="PF04234">
    <property type="entry name" value="CopC"/>
    <property type="match status" value="1"/>
</dbReference>
<gene>
    <name evidence="14" type="ORF">GKO46_07755</name>
    <name evidence="15" type="ORF">GKO48_01760</name>
</gene>
<feature type="transmembrane region" description="Helical" evidence="12">
    <location>
        <begin position="343"/>
        <end position="367"/>
    </location>
</feature>
<dbReference type="GO" id="GO:0046688">
    <property type="term" value="P:response to copper ion"/>
    <property type="evidence" value="ECO:0007669"/>
    <property type="project" value="InterPro"/>
</dbReference>
<keyword evidence="4 12" id="KW-0812">Transmembrane</keyword>
<feature type="domain" description="Cytochrome c" evidence="13">
    <location>
        <begin position="695"/>
        <end position="781"/>
    </location>
</feature>
<dbReference type="Pfam" id="PF13442">
    <property type="entry name" value="Cytochrome_CBB3"/>
    <property type="match status" value="1"/>
</dbReference>
<evidence type="ECO:0000256" key="3">
    <source>
        <dbReference type="ARBA" id="ARBA00022617"/>
    </source>
</evidence>
<dbReference type="RefSeq" id="WP_342824856.1">
    <property type="nucleotide sequence ID" value="NZ_CP046146.1"/>
</dbReference>
<evidence type="ECO:0000256" key="4">
    <source>
        <dbReference type="ARBA" id="ARBA00022692"/>
    </source>
</evidence>
<feature type="transmembrane region" description="Helical" evidence="12">
    <location>
        <begin position="621"/>
        <end position="639"/>
    </location>
</feature>
<keyword evidence="6" id="KW-0732">Signal</keyword>
<dbReference type="GO" id="GO:0009055">
    <property type="term" value="F:electron transfer activity"/>
    <property type="evidence" value="ECO:0007669"/>
    <property type="project" value="InterPro"/>
</dbReference>
<dbReference type="SUPFAM" id="SSF81296">
    <property type="entry name" value="E set domains"/>
    <property type="match status" value="1"/>
</dbReference>
<evidence type="ECO:0000256" key="5">
    <source>
        <dbReference type="ARBA" id="ARBA00022723"/>
    </source>
</evidence>
<dbReference type="GO" id="GO:0020037">
    <property type="term" value="F:heme binding"/>
    <property type="evidence" value="ECO:0007669"/>
    <property type="project" value="InterPro"/>
</dbReference>
<dbReference type="InterPro" id="IPR036909">
    <property type="entry name" value="Cyt_c-like_dom_sf"/>
</dbReference>
<dbReference type="GO" id="GO:0005886">
    <property type="term" value="C:plasma membrane"/>
    <property type="evidence" value="ECO:0007669"/>
    <property type="project" value="UniProtKB-SubCell"/>
</dbReference>
<feature type="transmembrane region" description="Helical" evidence="12">
    <location>
        <begin position="388"/>
        <end position="407"/>
    </location>
</feature>
<proteinExistence type="predicted"/>
<dbReference type="EMBL" id="CP046147">
    <property type="protein sequence ID" value="WFG38382.1"/>
    <property type="molecule type" value="Genomic_DNA"/>
</dbReference>
<evidence type="ECO:0000256" key="8">
    <source>
        <dbReference type="ARBA" id="ARBA00023004"/>
    </source>
</evidence>
<evidence type="ECO:0000256" key="9">
    <source>
        <dbReference type="ARBA" id="ARBA00023008"/>
    </source>
</evidence>
<dbReference type="PROSITE" id="PS51007">
    <property type="entry name" value="CYTC"/>
    <property type="match status" value="1"/>
</dbReference>
<dbReference type="EMBL" id="WMBE01000002">
    <property type="protein sequence ID" value="MDG0866965.1"/>
    <property type="molecule type" value="Genomic_DNA"/>
</dbReference>
<keyword evidence="8 11" id="KW-0408">Iron</keyword>
<protein>
    <submittedName>
        <fullName evidence="15">C-type cytochrome</fullName>
    </submittedName>
</protein>
<keyword evidence="9" id="KW-0186">Copper</keyword>
<dbReference type="InterPro" id="IPR032694">
    <property type="entry name" value="CopC/D"/>
</dbReference>
<keyword evidence="10 12" id="KW-0472">Membrane</keyword>
<feature type="transmembrane region" description="Helical" evidence="12">
    <location>
        <begin position="159"/>
        <end position="187"/>
    </location>
</feature>
<evidence type="ECO:0000313" key="15">
    <source>
        <dbReference type="EMBL" id="WFG38382.1"/>
    </source>
</evidence>
<dbReference type="GO" id="GO:0006825">
    <property type="term" value="P:copper ion transport"/>
    <property type="evidence" value="ECO:0007669"/>
    <property type="project" value="InterPro"/>
</dbReference>
<feature type="transmembrane region" description="Helical" evidence="12">
    <location>
        <begin position="651"/>
        <end position="673"/>
    </location>
</feature>
<dbReference type="Proteomes" id="UP001321249">
    <property type="component" value="Unassembled WGS sequence"/>
</dbReference>
<feature type="transmembrane region" description="Helical" evidence="12">
    <location>
        <begin position="300"/>
        <end position="323"/>
    </location>
</feature>